<dbReference type="AlphaFoldDB" id="Q2JC92"/>
<dbReference type="KEGG" id="fra:Francci3_1724"/>
<accession>Q2JC92</accession>
<evidence type="ECO:0000313" key="1">
    <source>
        <dbReference type="EMBL" id="ABD11100.1"/>
    </source>
</evidence>
<sequence>MTCEVLSDEFVRRFERGVWRELIESAMVEWSPDEITNLYGSGFDGTETEYLRGDPASEIRDFLDGAAAELSSLVERLGDRAPVPEELGQDWVLSRQRQGTGLWDRGYGPEGDHLHEQAIVYGDILLEISGVEDDCDGWVVRVL</sequence>
<dbReference type="OrthoDB" id="3211890at2"/>
<reference evidence="1 2" key="1">
    <citation type="journal article" date="2007" name="Genome Res.">
        <title>Genome characteristics of facultatively symbiotic Frankia sp. strains reflect host range and host plant biogeography.</title>
        <authorList>
            <person name="Normand P."/>
            <person name="Lapierre P."/>
            <person name="Tisa L.S."/>
            <person name="Gogarten J.P."/>
            <person name="Alloisio N."/>
            <person name="Bagnarol E."/>
            <person name="Bassi C.A."/>
            <person name="Berry A.M."/>
            <person name="Bickhart D.M."/>
            <person name="Choisne N."/>
            <person name="Couloux A."/>
            <person name="Cournoyer B."/>
            <person name="Cruveiller S."/>
            <person name="Daubin V."/>
            <person name="Demange N."/>
            <person name="Francino M.P."/>
            <person name="Goltsman E."/>
            <person name="Huang Y."/>
            <person name="Kopp O.R."/>
            <person name="Labarre L."/>
            <person name="Lapidus A."/>
            <person name="Lavire C."/>
            <person name="Marechal J."/>
            <person name="Martinez M."/>
            <person name="Mastronunzio J.E."/>
            <person name="Mullin B.C."/>
            <person name="Niemann J."/>
            <person name="Pujic P."/>
            <person name="Rawnsley T."/>
            <person name="Rouy Z."/>
            <person name="Schenowitz C."/>
            <person name="Sellstedt A."/>
            <person name="Tavares F."/>
            <person name="Tomkins J.P."/>
            <person name="Vallenet D."/>
            <person name="Valverde C."/>
            <person name="Wall L.G."/>
            <person name="Wang Y."/>
            <person name="Medigue C."/>
            <person name="Benson D.R."/>
        </authorList>
    </citation>
    <scope>NUCLEOTIDE SEQUENCE [LARGE SCALE GENOMIC DNA]</scope>
    <source>
        <strain evidence="2">DSM 45818 / CECT 9043 / CcI3</strain>
    </source>
</reference>
<dbReference type="Proteomes" id="UP000001937">
    <property type="component" value="Chromosome"/>
</dbReference>
<name>Q2JC92_FRACC</name>
<dbReference type="HOGENOM" id="CLU_1803346_0_0_11"/>
<protein>
    <submittedName>
        <fullName evidence="1">Uncharacterized protein</fullName>
    </submittedName>
</protein>
<dbReference type="EMBL" id="CP000249">
    <property type="protein sequence ID" value="ABD11100.1"/>
    <property type="molecule type" value="Genomic_DNA"/>
</dbReference>
<keyword evidence="2" id="KW-1185">Reference proteome</keyword>
<evidence type="ECO:0000313" key="2">
    <source>
        <dbReference type="Proteomes" id="UP000001937"/>
    </source>
</evidence>
<proteinExistence type="predicted"/>
<gene>
    <name evidence="1" type="ordered locus">Francci3_1724</name>
</gene>
<organism evidence="1 2">
    <name type="scientific">Frankia casuarinae (strain DSM 45818 / CECT 9043 / HFP020203 / CcI3)</name>
    <dbReference type="NCBI Taxonomy" id="106370"/>
    <lineage>
        <taxon>Bacteria</taxon>
        <taxon>Bacillati</taxon>
        <taxon>Actinomycetota</taxon>
        <taxon>Actinomycetes</taxon>
        <taxon>Frankiales</taxon>
        <taxon>Frankiaceae</taxon>
        <taxon>Frankia</taxon>
    </lineage>
</organism>